<organism evidence="2 3">
    <name type="scientific">Breznakibacter xylanolyticus</name>
    <dbReference type="NCBI Taxonomy" id="990"/>
    <lineage>
        <taxon>Bacteria</taxon>
        <taxon>Pseudomonadati</taxon>
        <taxon>Bacteroidota</taxon>
        <taxon>Bacteroidia</taxon>
        <taxon>Marinilabiliales</taxon>
        <taxon>Marinilabiliaceae</taxon>
        <taxon>Breznakibacter</taxon>
    </lineage>
</organism>
<dbReference type="InterPro" id="IPR025364">
    <property type="entry name" value="DUF4268"/>
</dbReference>
<evidence type="ECO:0000259" key="1">
    <source>
        <dbReference type="Pfam" id="PF14088"/>
    </source>
</evidence>
<dbReference type="Pfam" id="PF14088">
    <property type="entry name" value="DUF4268"/>
    <property type="match status" value="1"/>
</dbReference>
<accession>A0A2W7NGS8</accession>
<evidence type="ECO:0000313" key="3">
    <source>
        <dbReference type="Proteomes" id="UP000249239"/>
    </source>
</evidence>
<gene>
    <name evidence="2" type="ORF">LX69_02088</name>
</gene>
<reference evidence="2 3" key="1">
    <citation type="submission" date="2018-06" db="EMBL/GenBank/DDBJ databases">
        <title>Genomic Encyclopedia of Archaeal and Bacterial Type Strains, Phase II (KMG-II): from individual species to whole genera.</title>
        <authorList>
            <person name="Goeker M."/>
        </authorList>
    </citation>
    <scope>NUCLEOTIDE SEQUENCE [LARGE SCALE GENOMIC DNA]</scope>
    <source>
        <strain evidence="2 3">DSM 6779</strain>
    </source>
</reference>
<name>A0A2W7NGS8_9BACT</name>
<dbReference type="EMBL" id="QKZK01000015">
    <property type="protein sequence ID" value="PZX15894.1"/>
    <property type="molecule type" value="Genomic_DNA"/>
</dbReference>
<proteinExistence type="predicted"/>
<feature type="domain" description="DUF4268" evidence="1">
    <location>
        <begin position="10"/>
        <end position="144"/>
    </location>
</feature>
<dbReference type="Proteomes" id="UP000249239">
    <property type="component" value="Unassembled WGS sequence"/>
</dbReference>
<comment type="caution">
    <text evidence="2">The sequence shown here is derived from an EMBL/GenBank/DDBJ whole genome shotgun (WGS) entry which is preliminary data.</text>
</comment>
<dbReference type="OrthoDB" id="1467516at2"/>
<protein>
    <submittedName>
        <fullName evidence="2">Uncharacterized protein DUF4268</fullName>
    </submittedName>
</protein>
<dbReference type="AlphaFoldDB" id="A0A2W7NGS8"/>
<evidence type="ECO:0000313" key="2">
    <source>
        <dbReference type="EMBL" id="PZX15894.1"/>
    </source>
</evidence>
<sequence>MFSKEEAKQLRLAFWQKLENRTRRLPGQRGEVKKWILDNTGIRGVDLRFDVDRQKAMVALEISHRDEDRRLMLFAKLDACKNIFEESFGTPLTWELAYEKSPGHYVSRVFVQMQGDIYQQEQWPSMIKFLIYNMVNLETAFLEVKDFLKYDELGQ</sequence>
<dbReference type="RefSeq" id="WP_111445937.1">
    <property type="nucleotide sequence ID" value="NZ_QKZK01000015.1"/>
</dbReference>
<keyword evidence="3" id="KW-1185">Reference proteome</keyword>